<feature type="domain" description="Aminoglycoside phosphotransferase" evidence="1">
    <location>
        <begin position="36"/>
        <end position="247"/>
    </location>
</feature>
<dbReference type="SUPFAM" id="SSF56112">
    <property type="entry name" value="Protein kinase-like (PK-like)"/>
    <property type="match status" value="1"/>
</dbReference>
<name>A0A7C9PM84_9MICO</name>
<organism evidence="2 3">
    <name type="scientific">Galbitalea soli</name>
    <dbReference type="NCBI Taxonomy" id="1268042"/>
    <lineage>
        <taxon>Bacteria</taxon>
        <taxon>Bacillati</taxon>
        <taxon>Actinomycetota</taxon>
        <taxon>Actinomycetes</taxon>
        <taxon>Micrococcales</taxon>
        <taxon>Microbacteriaceae</taxon>
        <taxon>Galbitalea</taxon>
    </lineage>
</organism>
<protein>
    <submittedName>
        <fullName evidence="2">Phosphotransferase</fullName>
    </submittedName>
</protein>
<gene>
    <name evidence="2" type="ORF">G3T37_04395</name>
</gene>
<comment type="caution">
    <text evidence="2">The sequence shown here is derived from an EMBL/GenBank/DDBJ whole genome shotgun (WGS) entry which is preliminary data.</text>
</comment>
<proteinExistence type="predicted"/>
<evidence type="ECO:0000313" key="2">
    <source>
        <dbReference type="EMBL" id="NEM90589.1"/>
    </source>
</evidence>
<dbReference type="InterPro" id="IPR011009">
    <property type="entry name" value="Kinase-like_dom_sf"/>
</dbReference>
<dbReference type="EMBL" id="JAAGWZ010000001">
    <property type="protein sequence ID" value="NEM90589.1"/>
    <property type="molecule type" value="Genomic_DNA"/>
</dbReference>
<evidence type="ECO:0000313" key="3">
    <source>
        <dbReference type="Proteomes" id="UP000479756"/>
    </source>
</evidence>
<dbReference type="Pfam" id="PF01636">
    <property type="entry name" value="APH"/>
    <property type="match status" value="1"/>
</dbReference>
<dbReference type="GO" id="GO:0016740">
    <property type="term" value="F:transferase activity"/>
    <property type="evidence" value="ECO:0007669"/>
    <property type="project" value="UniProtKB-KW"/>
</dbReference>
<keyword evidence="2" id="KW-0808">Transferase</keyword>
<dbReference type="RefSeq" id="WP_163472223.1">
    <property type="nucleotide sequence ID" value="NZ_JAAGWZ010000001.1"/>
</dbReference>
<keyword evidence="3" id="KW-1185">Reference proteome</keyword>
<dbReference type="Gene3D" id="3.90.1200.10">
    <property type="match status" value="1"/>
</dbReference>
<accession>A0A7C9PM84</accession>
<sequence>MARTHFTLAALATSAVPGLDVVETSVFGGTGAGDFDSALLTIRDGRHLIVRLPRNQRAESEQSADLVALRALSAGVRTRLPFGVSSFVGQVPFRGTRAIVYDFVYGSTQALGALTPEHSASVGRAVAAIHTLPTSFIADAGLPVLTPVECLRAAITIIDRAAATGLVPAALLRRWERATEESKLWQFQPTVINGSLGAASFLYEDDEVTGVLGWQELRVGDPARDLFWMLGSRGETVAEAGFNAYNTARGNTDRQVRKRAMLYAELELAKWLLHGTEVRSTEIVDDAVEMLSGLAESVLGEASEPIGPQTMPTLDVDQVEDMLDHSERIDRAV</sequence>
<evidence type="ECO:0000259" key="1">
    <source>
        <dbReference type="Pfam" id="PF01636"/>
    </source>
</evidence>
<dbReference type="InterPro" id="IPR002575">
    <property type="entry name" value="Aminoglycoside_PTrfase"/>
</dbReference>
<dbReference type="AlphaFoldDB" id="A0A7C9PM84"/>
<dbReference type="Proteomes" id="UP000479756">
    <property type="component" value="Unassembled WGS sequence"/>
</dbReference>
<reference evidence="2 3" key="1">
    <citation type="journal article" date="2014" name="Int. J. Syst. Evol. Microbiol.">
        <title>Description of Galbitalea soli gen. nov., sp. nov., and Frondihabitans sucicola sp. nov.</title>
        <authorList>
            <person name="Kim S.J."/>
            <person name="Lim J.M."/>
            <person name="Ahn J.H."/>
            <person name="Weon H.Y."/>
            <person name="Hamada M."/>
            <person name="Suzuki K."/>
            <person name="Ahn T.Y."/>
            <person name="Kwon S.W."/>
        </authorList>
    </citation>
    <scope>NUCLEOTIDE SEQUENCE [LARGE SCALE GENOMIC DNA]</scope>
    <source>
        <strain evidence="2 3">NBRC 108727</strain>
    </source>
</reference>